<gene>
    <name evidence="2" type="ORF">WKI299_LOCUS16822</name>
</gene>
<organism evidence="2 3">
    <name type="scientific">Rotaria magnacalcarata</name>
    <dbReference type="NCBI Taxonomy" id="392030"/>
    <lineage>
        <taxon>Eukaryota</taxon>
        <taxon>Metazoa</taxon>
        <taxon>Spiralia</taxon>
        <taxon>Gnathifera</taxon>
        <taxon>Rotifera</taxon>
        <taxon>Eurotatoria</taxon>
        <taxon>Bdelloidea</taxon>
        <taxon>Philodinida</taxon>
        <taxon>Philodinidae</taxon>
        <taxon>Rotaria</taxon>
    </lineage>
</organism>
<feature type="region of interest" description="Disordered" evidence="1">
    <location>
        <begin position="97"/>
        <end position="128"/>
    </location>
</feature>
<proteinExistence type="predicted"/>
<protein>
    <recommendedName>
        <fullName evidence="4">CCHC-type domain-containing protein</fullName>
    </recommendedName>
</protein>
<comment type="caution">
    <text evidence="2">The sequence shown here is derived from an EMBL/GenBank/DDBJ whole genome shotgun (WGS) entry which is preliminary data.</text>
</comment>
<feature type="non-terminal residue" evidence="2">
    <location>
        <position position="434"/>
    </location>
</feature>
<evidence type="ECO:0000256" key="1">
    <source>
        <dbReference type="SAM" id="MobiDB-lite"/>
    </source>
</evidence>
<evidence type="ECO:0008006" key="4">
    <source>
        <dbReference type="Google" id="ProtNLM"/>
    </source>
</evidence>
<sequence>MGKTETTLGFGNRLKNLFVSCFPSVNFNVNVELKNKFMAGIQTSVKNELNELISDHELICNRNLTFTEIIKLSNKADKLAAKANLTIMYQYKQPISPKTSPVNKINSSIDTKTPHQNKSRPRSSSFERNKKPVPVINFKAEDISNNQVFQCLDCLRLNRYTEVCPKCYYLCYLCFSSDHYFKNCPSNTAVTKKVSNTNNNYNNKLKKLKNIPSSLTLNVISNPDPPDNLNIVSKFENKIPINENYIISDPLVNINSNKKKNKKIKNAVKNNKFGNTKGMRRSLSKNVHTIPVKEPVKQLEMCSSDLKSCIKKDNNNLPINKRALNWNINMEQVTFAPHKPSCTISTGNVSRTVPAHTLSYKEKDTEFINNNLNKQLTALEIEEKRKNYAINIIGGREGQPEIGESQYDNSEVTIAFTEFNISNNKVKYIDDNDK</sequence>
<reference evidence="2" key="1">
    <citation type="submission" date="2021-02" db="EMBL/GenBank/DDBJ databases">
        <authorList>
            <person name="Nowell W R."/>
        </authorList>
    </citation>
    <scope>NUCLEOTIDE SEQUENCE</scope>
</reference>
<accession>A0A816SDG4</accession>
<feature type="compositionally biased region" description="Polar residues" evidence="1">
    <location>
        <begin position="97"/>
        <end position="114"/>
    </location>
</feature>
<name>A0A816SDG4_9BILA</name>
<evidence type="ECO:0000313" key="3">
    <source>
        <dbReference type="Proteomes" id="UP000663856"/>
    </source>
</evidence>
<dbReference type="Gene3D" id="4.10.60.10">
    <property type="entry name" value="Zinc finger, CCHC-type"/>
    <property type="match status" value="1"/>
</dbReference>
<evidence type="ECO:0000313" key="2">
    <source>
        <dbReference type="EMBL" id="CAF2084333.1"/>
    </source>
</evidence>
<dbReference type="Proteomes" id="UP000663856">
    <property type="component" value="Unassembled WGS sequence"/>
</dbReference>
<dbReference type="EMBL" id="CAJNRF010006735">
    <property type="protein sequence ID" value="CAF2084333.1"/>
    <property type="molecule type" value="Genomic_DNA"/>
</dbReference>
<dbReference type="AlphaFoldDB" id="A0A816SDG4"/>